<dbReference type="PANTHER" id="PTHR42732">
    <property type="entry name" value="BETA-GALACTOSIDASE"/>
    <property type="match status" value="1"/>
</dbReference>
<dbReference type="Pfam" id="PF00703">
    <property type="entry name" value="Glyco_hydro_2"/>
    <property type="match status" value="1"/>
</dbReference>
<dbReference type="PRINTS" id="PR00132">
    <property type="entry name" value="GLHYDRLASE2"/>
</dbReference>
<sequence length="793" mass="88611">MKKSIAIAILITCFQHVFAQQNNYILFDDDWLFYRGAAQGAESPSFTDNDWTTIDLPHDWSIEDIPGANSPFIKRAAGQVSTGFTEGGVGWYRKHFAVPAAYKNRKLFIQFDGVYMNCKVWLNGKSLGKHPYGYTSFWFDITDRIKLDTVNTIAVEVKNEGENSRWYAGSGIYRHVWLRVAEPVYVENWGTYIITKKVSNQSATININTSVKNGDSINNNIKLVTNIIDPSGKQVASVTSAQYIKAGNISDIQQTVQITKPILWSADYPALYKAVTEVHSGQEVNRYTSTFGIRTLSFSADKGFLLNGISVKLKGGCIHHDNGPLGAKAYDDAEVRKIKLLKAAGFNAVRCSHNPPSPALLNACDSLGMLVIDEAFDTWGDPKNQFDYNLYFDDWWQKDIAGMIERDRNHPSIIMWSIGNEIPHREKPEVAAVAHTLAAYVKQLDSTRPVTAGVNGIDKDKDDFISALDVAGYNYAVDKYENDHQRLPNRIMFATESFPLDAFEYWMAVKDHSYVIGDFVWTAFDYIGEASIGWLGYPQTQAFYPWNLAYCGDIDVCGWKRPQSFYRDVLWKQNQLSIFVQPPSPSFPLNKDRADWSRWEWNDVVAGWNWKGYENQTLHVVAYSSCDEVELFLNGKSLGRKQTDRSTKFIAPFDVSYTAGELKAIGYTNGKKVQEAVLKTAGEPTAILLNADKNSLRANNQGLVYIDVDLADDKGTTNPATEVPVQFNVTGAGTIAGVGNANPKSVESCISDTRKTWRGKCLLIVKAGKEKGNIHITATAGALKSKELIIKVD</sequence>
<dbReference type="InterPro" id="IPR008979">
    <property type="entry name" value="Galactose-bd-like_sf"/>
</dbReference>
<dbReference type="InterPro" id="IPR013783">
    <property type="entry name" value="Ig-like_fold"/>
</dbReference>
<dbReference type="OrthoDB" id="9801077at2"/>
<evidence type="ECO:0000259" key="5">
    <source>
        <dbReference type="Pfam" id="PF00703"/>
    </source>
</evidence>
<dbReference type="InterPro" id="IPR032311">
    <property type="entry name" value="DUF4982"/>
</dbReference>
<dbReference type="Pfam" id="PF16355">
    <property type="entry name" value="DUF4982"/>
    <property type="match status" value="1"/>
</dbReference>
<dbReference type="Pfam" id="PF02836">
    <property type="entry name" value="Glyco_hydro_2_C"/>
    <property type="match status" value="1"/>
</dbReference>
<dbReference type="Pfam" id="PF02837">
    <property type="entry name" value="Glyco_hydro_2_N"/>
    <property type="match status" value="1"/>
</dbReference>
<keyword evidence="4" id="KW-0732">Signal</keyword>
<dbReference type="Gene3D" id="2.60.40.10">
    <property type="entry name" value="Immunoglobulins"/>
    <property type="match status" value="3"/>
</dbReference>
<accession>A0A4U3KTY1</accession>
<keyword evidence="11" id="KW-1185">Reference proteome</keyword>
<dbReference type="SUPFAM" id="SSF49303">
    <property type="entry name" value="beta-Galactosidase/glucuronidase domain"/>
    <property type="match status" value="1"/>
</dbReference>
<keyword evidence="3" id="KW-0326">Glycosidase</keyword>
<dbReference type="InterPro" id="IPR006104">
    <property type="entry name" value="Glyco_hydro_2_N"/>
</dbReference>
<keyword evidence="2 10" id="KW-0378">Hydrolase</keyword>
<comment type="caution">
    <text evidence="10">The sequence shown here is derived from an EMBL/GenBank/DDBJ whole genome shotgun (WGS) entry which is preliminary data.</text>
</comment>
<dbReference type="SUPFAM" id="SSF51445">
    <property type="entry name" value="(Trans)glycosidases"/>
    <property type="match status" value="1"/>
</dbReference>
<dbReference type="InterPro" id="IPR051913">
    <property type="entry name" value="GH2_Domain-Containing"/>
</dbReference>
<feature type="domain" description="Glycoside hydrolase family 2" evidence="9">
    <location>
        <begin position="688"/>
        <end position="788"/>
    </location>
</feature>
<evidence type="ECO:0000259" key="9">
    <source>
        <dbReference type="Pfam" id="PF18565"/>
    </source>
</evidence>
<evidence type="ECO:0000256" key="3">
    <source>
        <dbReference type="ARBA" id="ARBA00023295"/>
    </source>
</evidence>
<dbReference type="SUPFAM" id="SSF49785">
    <property type="entry name" value="Galactose-binding domain-like"/>
    <property type="match status" value="1"/>
</dbReference>
<evidence type="ECO:0000256" key="1">
    <source>
        <dbReference type="ARBA" id="ARBA00007401"/>
    </source>
</evidence>
<dbReference type="InterPro" id="IPR006103">
    <property type="entry name" value="Glyco_hydro_2_cat"/>
</dbReference>
<evidence type="ECO:0000313" key="10">
    <source>
        <dbReference type="EMBL" id="TKK65820.1"/>
    </source>
</evidence>
<dbReference type="Pfam" id="PF18565">
    <property type="entry name" value="Glyco_hydro2_C5"/>
    <property type="match status" value="1"/>
</dbReference>
<reference evidence="10 11" key="1">
    <citation type="submission" date="2019-05" db="EMBL/GenBank/DDBJ databases">
        <title>Panacibacter sp. strain 17mud1-8 Genome sequencing and assembly.</title>
        <authorList>
            <person name="Chhetri G."/>
        </authorList>
    </citation>
    <scope>NUCLEOTIDE SEQUENCE [LARGE SCALE GENOMIC DNA]</scope>
    <source>
        <strain evidence="10 11">17mud1-8</strain>
    </source>
</reference>
<evidence type="ECO:0000256" key="4">
    <source>
        <dbReference type="SAM" id="SignalP"/>
    </source>
</evidence>
<feature type="domain" description="Glycoside hydrolase family 2 catalytic" evidence="6">
    <location>
        <begin position="301"/>
        <end position="470"/>
    </location>
</feature>
<name>A0A4U3KTY1_9BACT</name>
<evidence type="ECO:0000256" key="2">
    <source>
        <dbReference type="ARBA" id="ARBA00022801"/>
    </source>
</evidence>
<dbReference type="PROSITE" id="PS00608">
    <property type="entry name" value="GLYCOSYL_HYDROL_F2_2"/>
    <property type="match status" value="1"/>
</dbReference>
<dbReference type="RefSeq" id="WP_137263371.1">
    <property type="nucleotide sequence ID" value="NZ_SZQL01000018.1"/>
</dbReference>
<protein>
    <submittedName>
        <fullName evidence="10">Glycoside hydrolase family 2 protein</fullName>
    </submittedName>
</protein>
<dbReference type="GO" id="GO:0005975">
    <property type="term" value="P:carbohydrate metabolic process"/>
    <property type="evidence" value="ECO:0007669"/>
    <property type="project" value="InterPro"/>
</dbReference>
<dbReference type="InterPro" id="IPR036156">
    <property type="entry name" value="Beta-gal/glucu_dom_sf"/>
</dbReference>
<proteinExistence type="inferred from homology"/>
<dbReference type="PANTHER" id="PTHR42732:SF1">
    <property type="entry name" value="BETA-MANNOSIDASE"/>
    <property type="match status" value="1"/>
</dbReference>
<dbReference type="InterPro" id="IPR006101">
    <property type="entry name" value="Glyco_hydro_2"/>
</dbReference>
<feature type="chain" id="PRO_5020883544" evidence="4">
    <location>
        <begin position="20"/>
        <end position="793"/>
    </location>
</feature>
<feature type="signal peptide" evidence="4">
    <location>
        <begin position="1"/>
        <end position="19"/>
    </location>
</feature>
<feature type="domain" description="DUF4982" evidence="8">
    <location>
        <begin position="616"/>
        <end position="673"/>
    </location>
</feature>
<feature type="domain" description="Glycoside hydrolase family 2 immunoglobulin-like beta-sandwich" evidence="5">
    <location>
        <begin position="191"/>
        <end position="294"/>
    </location>
</feature>
<dbReference type="Gene3D" id="2.60.120.260">
    <property type="entry name" value="Galactose-binding domain-like"/>
    <property type="match status" value="1"/>
</dbReference>
<evidence type="ECO:0000259" key="6">
    <source>
        <dbReference type="Pfam" id="PF02836"/>
    </source>
</evidence>
<dbReference type="InterPro" id="IPR040605">
    <property type="entry name" value="Glyco_hydro2_dom5"/>
</dbReference>
<dbReference type="GO" id="GO:0004553">
    <property type="term" value="F:hydrolase activity, hydrolyzing O-glycosyl compounds"/>
    <property type="evidence" value="ECO:0007669"/>
    <property type="project" value="InterPro"/>
</dbReference>
<dbReference type="Gene3D" id="3.20.20.80">
    <property type="entry name" value="Glycosidases"/>
    <property type="match status" value="1"/>
</dbReference>
<dbReference type="InterPro" id="IPR017853">
    <property type="entry name" value="GH"/>
</dbReference>
<dbReference type="AlphaFoldDB" id="A0A4U3KTY1"/>
<feature type="domain" description="Glycosyl hydrolases family 2 sugar binding" evidence="7">
    <location>
        <begin position="85"/>
        <end position="178"/>
    </location>
</feature>
<dbReference type="InterPro" id="IPR023232">
    <property type="entry name" value="Glyco_hydro_2_AS"/>
</dbReference>
<dbReference type="InterPro" id="IPR006102">
    <property type="entry name" value="Ig-like_GH2"/>
</dbReference>
<dbReference type="Proteomes" id="UP000305848">
    <property type="component" value="Unassembled WGS sequence"/>
</dbReference>
<comment type="similarity">
    <text evidence="1">Belongs to the glycosyl hydrolase 2 family.</text>
</comment>
<gene>
    <name evidence="10" type="ORF">FC093_18885</name>
</gene>
<evidence type="ECO:0000313" key="11">
    <source>
        <dbReference type="Proteomes" id="UP000305848"/>
    </source>
</evidence>
<organism evidence="10 11">
    <name type="scientific">Ilyomonas limi</name>
    <dbReference type="NCBI Taxonomy" id="2575867"/>
    <lineage>
        <taxon>Bacteria</taxon>
        <taxon>Pseudomonadati</taxon>
        <taxon>Bacteroidota</taxon>
        <taxon>Chitinophagia</taxon>
        <taxon>Chitinophagales</taxon>
        <taxon>Chitinophagaceae</taxon>
        <taxon>Ilyomonas</taxon>
    </lineage>
</organism>
<evidence type="ECO:0000259" key="8">
    <source>
        <dbReference type="Pfam" id="PF16355"/>
    </source>
</evidence>
<evidence type="ECO:0000259" key="7">
    <source>
        <dbReference type="Pfam" id="PF02837"/>
    </source>
</evidence>
<dbReference type="EMBL" id="SZQL01000018">
    <property type="protein sequence ID" value="TKK65820.1"/>
    <property type="molecule type" value="Genomic_DNA"/>
</dbReference>